<dbReference type="EMBL" id="SMLW01000522">
    <property type="protein sequence ID" value="MTI25536.1"/>
    <property type="molecule type" value="Genomic_DNA"/>
</dbReference>
<sequence>MDSKSEAKLERIYSIDNGTSLDFDPSGPYIIASWVGFTMSEEFRSLLEKSIELIEEKVLTYNEVGWISDFSKGEMVVDDDIRWAVENWNGRAHKAGLRYNALIIPENSFLEVGASDYTETTEKAGEITARQFLDIESAKAWLNGILNGK</sequence>
<protein>
    <recommendedName>
        <fullName evidence="3">STAS/SEC14 domain-containing protein</fullName>
    </recommendedName>
</protein>
<gene>
    <name evidence="1" type="ORF">E1163_11330</name>
</gene>
<proteinExistence type="predicted"/>
<evidence type="ECO:0008006" key="3">
    <source>
        <dbReference type="Google" id="ProtNLM"/>
    </source>
</evidence>
<organism evidence="1 2">
    <name type="scientific">Fulvivirga kasyanovii</name>
    <dbReference type="NCBI Taxonomy" id="396812"/>
    <lineage>
        <taxon>Bacteria</taxon>
        <taxon>Pseudomonadati</taxon>
        <taxon>Bacteroidota</taxon>
        <taxon>Cytophagia</taxon>
        <taxon>Cytophagales</taxon>
        <taxon>Fulvivirgaceae</taxon>
        <taxon>Fulvivirga</taxon>
    </lineage>
</organism>
<dbReference type="RefSeq" id="WP_155171737.1">
    <property type="nucleotide sequence ID" value="NZ_BAAAFL010000068.1"/>
</dbReference>
<comment type="caution">
    <text evidence="1">The sequence shown here is derived from an EMBL/GenBank/DDBJ whole genome shotgun (WGS) entry which is preliminary data.</text>
</comment>
<dbReference type="Proteomes" id="UP000798808">
    <property type="component" value="Unassembled WGS sequence"/>
</dbReference>
<reference evidence="1 2" key="1">
    <citation type="submission" date="2019-02" db="EMBL/GenBank/DDBJ databases">
        <authorList>
            <person name="Goldberg S.R."/>
            <person name="Haltli B.A."/>
            <person name="Correa H."/>
            <person name="Russell K.G."/>
        </authorList>
    </citation>
    <scope>NUCLEOTIDE SEQUENCE [LARGE SCALE GENOMIC DNA]</scope>
    <source>
        <strain evidence="1 2">JCM 16186</strain>
    </source>
</reference>
<accession>A0ABW9RNP0</accession>
<evidence type="ECO:0000313" key="2">
    <source>
        <dbReference type="Proteomes" id="UP000798808"/>
    </source>
</evidence>
<evidence type="ECO:0000313" key="1">
    <source>
        <dbReference type="EMBL" id="MTI25536.1"/>
    </source>
</evidence>
<keyword evidence="2" id="KW-1185">Reference proteome</keyword>
<name>A0ABW9RNP0_9BACT</name>